<reference evidence="11" key="1">
    <citation type="submission" date="2016-11" db="UniProtKB">
        <authorList>
            <consortium name="WormBaseParasite"/>
        </authorList>
    </citation>
    <scope>IDENTIFICATION</scope>
</reference>
<dbReference type="InterPro" id="IPR036028">
    <property type="entry name" value="SH3-like_dom_sf"/>
</dbReference>
<evidence type="ECO:0000256" key="6">
    <source>
        <dbReference type="PROSITE-ProRule" id="PRU00192"/>
    </source>
</evidence>
<feature type="coiled-coil region" evidence="7">
    <location>
        <begin position="1586"/>
        <end position="1623"/>
    </location>
</feature>
<feature type="coiled-coil region" evidence="7">
    <location>
        <begin position="1309"/>
        <end position="1343"/>
    </location>
</feature>
<dbReference type="SUPFAM" id="SSF47576">
    <property type="entry name" value="Calponin-homology domain, CH-domain"/>
    <property type="match status" value="1"/>
</dbReference>
<dbReference type="WBParaSite" id="MhA1_Contig1382.frz3.fgene2">
    <property type="protein sequence ID" value="MhA1_Contig1382.frz3.fgene2"/>
    <property type="gene ID" value="MhA1_Contig1382.frz3.fgene2"/>
</dbReference>
<dbReference type="PANTHER" id="PTHR11915">
    <property type="entry name" value="SPECTRIN/FILAMIN RELATED CYTOSKELETAL PROTEIN"/>
    <property type="match status" value="1"/>
</dbReference>
<evidence type="ECO:0000256" key="2">
    <source>
        <dbReference type="ARBA" id="ARBA00022443"/>
    </source>
</evidence>
<feature type="compositionally biased region" description="Basic and acidic residues" evidence="8">
    <location>
        <begin position="1938"/>
        <end position="1955"/>
    </location>
</feature>
<keyword evidence="7" id="KW-0175">Coiled coil</keyword>
<dbReference type="InterPro" id="IPR036872">
    <property type="entry name" value="CH_dom_sf"/>
</dbReference>
<feature type="region of interest" description="Disordered" evidence="8">
    <location>
        <begin position="2895"/>
        <end position="2917"/>
    </location>
</feature>
<feature type="coiled-coil region" evidence="7">
    <location>
        <begin position="382"/>
        <end position="409"/>
    </location>
</feature>
<feature type="coiled-coil region" evidence="7">
    <location>
        <begin position="1707"/>
        <end position="1766"/>
    </location>
</feature>
<keyword evidence="10" id="KW-1185">Reference proteome</keyword>
<feature type="coiled-coil region" evidence="7">
    <location>
        <begin position="2283"/>
        <end position="2310"/>
    </location>
</feature>
<dbReference type="InterPro" id="IPR002017">
    <property type="entry name" value="Spectrin_repeat"/>
</dbReference>
<keyword evidence="3" id="KW-0963">Cytoplasm</keyword>
<dbReference type="InterPro" id="IPR001452">
    <property type="entry name" value="SH3_domain"/>
</dbReference>
<feature type="coiled-coil region" evidence="7">
    <location>
        <begin position="994"/>
        <end position="1059"/>
    </location>
</feature>
<keyword evidence="2 6" id="KW-0728">SH3 domain</keyword>
<dbReference type="Pfam" id="PF00435">
    <property type="entry name" value="Spectrin"/>
    <property type="match status" value="18"/>
</dbReference>
<dbReference type="Pfam" id="PF00018">
    <property type="entry name" value="SH3_1"/>
    <property type="match status" value="1"/>
</dbReference>
<keyword evidence="4" id="KW-0597">Phosphoprotein</keyword>
<feature type="region of interest" description="Disordered" evidence="8">
    <location>
        <begin position="1938"/>
        <end position="1958"/>
    </location>
</feature>
<dbReference type="SMART" id="SM00326">
    <property type="entry name" value="SH3"/>
    <property type="match status" value="1"/>
</dbReference>
<feature type="region of interest" description="Disordered" evidence="8">
    <location>
        <begin position="862"/>
        <end position="881"/>
    </location>
</feature>
<dbReference type="Gene3D" id="2.30.30.40">
    <property type="entry name" value="SH3 Domains"/>
    <property type="match status" value="1"/>
</dbReference>
<evidence type="ECO:0000259" key="9">
    <source>
        <dbReference type="PROSITE" id="PS50002"/>
    </source>
</evidence>
<evidence type="ECO:0000256" key="4">
    <source>
        <dbReference type="ARBA" id="ARBA00022553"/>
    </source>
</evidence>
<comment type="subcellular location">
    <subcellularLocation>
        <location evidence="1">Cytoplasm</location>
    </subcellularLocation>
</comment>
<dbReference type="SUPFAM" id="SSF50044">
    <property type="entry name" value="SH3-domain"/>
    <property type="match status" value="1"/>
</dbReference>
<evidence type="ECO:0000256" key="5">
    <source>
        <dbReference type="ARBA" id="ARBA00022737"/>
    </source>
</evidence>
<feature type="domain" description="SH3" evidence="9">
    <location>
        <begin position="609"/>
        <end position="672"/>
    </location>
</feature>
<evidence type="ECO:0000256" key="8">
    <source>
        <dbReference type="SAM" id="MobiDB-lite"/>
    </source>
</evidence>
<organism evidence="10 11">
    <name type="scientific">Meloidogyne hapla</name>
    <name type="common">Root-knot nematode worm</name>
    <dbReference type="NCBI Taxonomy" id="6305"/>
    <lineage>
        <taxon>Eukaryota</taxon>
        <taxon>Metazoa</taxon>
        <taxon>Ecdysozoa</taxon>
        <taxon>Nematoda</taxon>
        <taxon>Chromadorea</taxon>
        <taxon>Rhabditida</taxon>
        <taxon>Tylenchina</taxon>
        <taxon>Tylenchomorpha</taxon>
        <taxon>Tylenchoidea</taxon>
        <taxon>Meloidogynidae</taxon>
        <taxon>Meloidogyninae</taxon>
        <taxon>Meloidogyne</taxon>
    </lineage>
</organism>
<feature type="coiled-coil region" evidence="7">
    <location>
        <begin position="295"/>
        <end position="322"/>
    </location>
</feature>
<name>A0A1I8B4Z5_MELHA</name>
<dbReference type="GO" id="GO:0005737">
    <property type="term" value="C:cytoplasm"/>
    <property type="evidence" value="ECO:0007669"/>
    <property type="project" value="UniProtKB-SubCell"/>
</dbReference>
<protein>
    <submittedName>
        <fullName evidence="11">SH3 domain-containing protein</fullName>
    </submittedName>
</protein>
<proteinExistence type="predicted"/>
<dbReference type="Proteomes" id="UP000095281">
    <property type="component" value="Unplaced"/>
</dbReference>
<dbReference type="SMART" id="SM00150">
    <property type="entry name" value="SPEC"/>
    <property type="match status" value="26"/>
</dbReference>
<dbReference type="PROSITE" id="PS50002">
    <property type="entry name" value="SH3"/>
    <property type="match status" value="1"/>
</dbReference>
<evidence type="ECO:0000256" key="1">
    <source>
        <dbReference type="ARBA" id="ARBA00004496"/>
    </source>
</evidence>
<dbReference type="Gene3D" id="1.20.58.60">
    <property type="match status" value="18"/>
</dbReference>
<dbReference type="SUPFAM" id="SSF46966">
    <property type="entry name" value="Spectrin repeat"/>
    <property type="match status" value="22"/>
</dbReference>
<sequence length="3121" mass="362703">MAFDVAERKLDIARLLDAEDVNVSCPDEKSIITYVSLFYHCFAKEKSELTGARRVAKVVGELVQLDSLQEDYEQLSADLLCWIHQKIKELADRHFPNLLIALRELLVTFSRFRKEEKPPKYKEKGELEALFFAIQTKRNAGRRKPYIPPEGLGLHDLESAWTELEKAEHSRQGALIGELQRQERLELRAQLFHKKADVRDAWLREMQSVLNQFECQQSAQTVEAGLRLLRNISAESIPKTSRFALLSELSIELQREHFHDFENIRTRAENILSRWNTFLAILAQRESELGRLGELSTLLGELEELGEELTQLGQELVRQRTQENCKHLAAVDELLRRLELTENNIRAKKEWLIQLSKRARQFAKSVSSNNGQNGTEQLFECLNEREKQLNYLQSELKQHRNALQRAKEFFQFIAHWEEQRGWLADRLSLCRFLSNTRDLSNISQSQRAHKSLEAEMAGQWERTKLLIGDGERLNQSEEVHGRLEILQKQWEELRVANIALLAWIREADRLQQYFQDANETESWIRERMPLTQSEDFGRDISTSECLWRRHRQLEKEIFNYETEIQRLNILSNELTQTKFILDENIVDGGLPDIEEENNKNMEEEEEEEIVVPKVVALYAYNGNNKNKNEIISVNRGEELALLDTSNKDWWRVLTRTGIEGYLPSNYCELIKNETVEIMQPKIIKKLNKRKEGIISLDGPSAIEKRQNKLNSDYQNLTSLSQKRGKALEEATNLFKFFAECTDFEQWAKITGQNLQEPLNQEHLPALQKKFRKVRDEINNQGQTQFSQLIKMSEQFIQCNNTNSYSYSRVGEILKRKEKIIYLWSQLQSLLNKKSAKLEFAQNLWNFNEKCADTKEWLEEKREQMQRQPPPSKIIGNGTTTHSSHDLKALQAAQRRLQNMERDLRPLADRMNTLWTQAKQISEEQPERAEEVQTKVQSLEAMHAELLAQARAWIEQSERSQGQQMFEQAASELLGWTQKCSQQMDLSPSSLPSASEEALRRNAELREQIDGKQFEFGYVEELGQRLIQKGHPKEQVKQRLEELEDAKNELECQWQKREADCRRLLEMQAFTREADRINSLNRGQLAFLDLSSSQADSVEKVQNLLKGQAEFEAKLSAQEERVLSFVASADRLIRTGHSQSTQIENQKREVLYGHQGVIERTQMRRSQLERGLALEGLRRDASELGHWISEKRRQMEQQNEVGGLNWAQTRHQAFMLELPANRAELSRLAKSGATLIRDGIAEREAVANVLEPLEVEWTKLEKLARQRSDLLQQEEQKVSLLEAINEINGKIEEIGNRLSNKTKGKDLRGVKQLINKNVQTGQEIQLLEDRLNEISKKANKMNEKKHSAAPEILERVEVLNVRFNSLHGPLEKMREELEESMGWHQLAFDADVELQWIGEKQLLVECPQLGHSLTEVQQLVKRHEQLTAELDCHQPLVTELLNKGRKLANFDGINGHSCRKEIDAKCLELSNSWTKLMELSAKRRKLLNRTLSREQLLFELSEAENWLSEKNKQLETREEEAISEGHGGAQALFAWLRTFQNELGPFQTSLAELRNKCINLKELGINEEQITERELQIKAQANALEEHARLSAEHADALLNIHNLEEEQQELEQWLEQKSKILSQDDCGGDLEQWEKIQAKFNDERQQIRALGYERLQRLENEANILSKKAPEHAREVLKGQNRLHALWELINEYIEQRESSLAQAEILYRFLRDAEELEERLREKEMTLPNDLGRDAKQSYVLILKHEVFENELAQLREEIEALVASGSQFEQLEENIKLRPLVDSWTRLQEASLHRGEQLMATYETHKFISQVRDLLQWTQSALVEMGGEQTIRDLQTAEWLAEEHRRLRAELEGREQERSLLVNIGRELERAGHCPVEVVHQRLAGLDQAFASVRKEWALKADWLEQAVQWHAFQREAIQILAQIQARDRSLDALEQQREFDKQSKEDKKEKSPAHRKKELNTLVRVLATLEERISRLGEMAETLEEQGHAETEQIQALTRRVMNALNELGEHANSVKRSLDAAEELTQFEAELADLTDWLIEKEESFRTQQATSFISSNDSGQLTNKLERLKRQQALQSELAANTPRLEKLRAHKEKIRNRQRGADVKQALTHCDEFFQRWDQLLAQSKALDAALEEARDLLELEQLADRFGTFLRDKEALVQAEELGGDLEHCQTLINRLKEAHKGVDEKTLIEANILAKKRMINSKGGNSESSHILARLNDINEGWERLSGRIQTYQALLEAALEVHRFNRDVDETNQRIGEKTSILSAEQQAKDLAGVERLLRAQDQAERDMSAIHRKLNEHDEQAKLLLAQEPPLRETVLDSLRKLELSWQRLAELAHARRQALQQAYSLHHFLDLVRRTDQWAQLIRAKMSGQAPSRNVAEAERALQRHAERLAEIGARDDEFRVGIIYYVKKSKKYFKALRELGQRLLQEQPEHRSDLQRAQRRLQTLEHQTRQYWEREQQTLEQSLLFQKILSQIGQIDCWLAGKQAQLDGLTAGESPESAEVAIRELGHFIVALEPQLAERFSWFDSTNKTLDSLTNDYPEGNRVKERVDEIKEKCIELQKQTETKQRNLNANKHLAKFLRECAELITWMNAKLQLAMDDGYLDATALRLKLKKHLAFDAELRASQERVDRLQKRGQYLLNEEFGKDSTEDKEESEERVRAQIQELNNGWNELLAKSAEKVKKLSNLIFKKYLQTDRLRNAHEAHQLERRIVESECWLERVEAIICSEDHGTDCSSAEQLLEQFEILRTEIRAKGSLIEELCEEASKLVEKTGEDLGTNRQLLCERAEALQARWNAIEEPCQIRAENLSEAVSFYHWADQTDEQLEWLEARVRSLESSDYGRSLHSAQSLLQKHQILEKEFGVRQPAFSQLITTGEKMLLVEMKNNNSNKDNKKEKKQKGPKSDELTERLDKLHDLITLFRALASVREQRLNESLLSQEFYAEAAEAEHWMKERLIPSTNHQQFSHQQESGRQAEAQLRRCLALEKEILTFEDQLKKLGEKCERMVSADHFDLTGLQTRHVQLQELFFQLSSQCHQRKTQTTNAIRYFGFVRRADELLQWLRERLALAEREDYGQDLEECELLAQQFHEVVRELASAGERVAQILTLKGKF</sequence>
<dbReference type="CDD" id="cd00176">
    <property type="entry name" value="SPEC"/>
    <property type="match status" value="12"/>
</dbReference>
<accession>A0A1I8B4Z5</accession>
<keyword evidence="5" id="KW-0677">Repeat</keyword>
<evidence type="ECO:0000256" key="7">
    <source>
        <dbReference type="SAM" id="Coils"/>
    </source>
</evidence>
<evidence type="ECO:0000256" key="3">
    <source>
        <dbReference type="ARBA" id="ARBA00022490"/>
    </source>
</evidence>
<dbReference type="InterPro" id="IPR018159">
    <property type="entry name" value="Spectrin/alpha-actinin"/>
</dbReference>
<evidence type="ECO:0000313" key="10">
    <source>
        <dbReference type="Proteomes" id="UP000095281"/>
    </source>
</evidence>
<evidence type="ECO:0000313" key="11">
    <source>
        <dbReference type="WBParaSite" id="MhA1_Contig1382.frz3.fgene2"/>
    </source>
</evidence>
<dbReference type="Gene3D" id="1.10.418.10">
    <property type="entry name" value="Calponin-like domain"/>
    <property type="match status" value="1"/>
</dbReference>
<feature type="coiled-coil region" evidence="7">
    <location>
        <begin position="2552"/>
        <end position="2579"/>
    </location>
</feature>